<accession>A0A317DXK6</accession>
<dbReference type="InterPro" id="IPR058533">
    <property type="entry name" value="Cation_efflux_TM"/>
</dbReference>
<dbReference type="PANTHER" id="PTHR43840:SF41">
    <property type="entry name" value="CATION-EFFLUX PUMP FIEF"/>
    <property type="match status" value="1"/>
</dbReference>
<dbReference type="InterPro" id="IPR002524">
    <property type="entry name" value="Cation_efflux"/>
</dbReference>
<dbReference type="PANTHER" id="PTHR43840">
    <property type="entry name" value="MITOCHONDRIAL METAL TRANSPORTER 1-RELATED"/>
    <property type="match status" value="1"/>
</dbReference>
<keyword evidence="6 9" id="KW-1133">Transmembrane helix</keyword>
<evidence type="ECO:0000259" key="10">
    <source>
        <dbReference type="Pfam" id="PF01545"/>
    </source>
</evidence>
<evidence type="ECO:0000256" key="4">
    <source>
        <dbReference type="ARBA" id="ARBA00022475"/>
    </source>
</evidence>
<keyword evidence="3" id="KW-0813">Transport</keyword>
<feature type="domain" description="Cation efflux protein transmembrane" evidence="10">
    <location>
        <begin position="6"/>
        <end position="199"/>
    </location>
</feature>
<dbReference type="GO" id="GO:0006882">
    <property type="term" value="P:intracellular zinc ion homeostasis"/>
    <property type="evidence" value="ECO:0007669"/>
    <property type="project" value="TreeGrafter"/>
</dbReference>
<evidence type="ECO:0000259" key="11">
    <source>
        <dbReference type="Pfam" id="PF16916"/>
    </source>
</evidence>
<reference evidence="13" key="1">
    <citation type="submission" date="2018-05" db="EMBL/GenBank/DDBJ databases">
        <title>Zavarzinia sp. HR-AS.</title>
        <authorList>
            <person name="Lee Y."/>
            <person name="Jeon C.O."/>
        </authorList>
    </citation>
    <scope>NUCLEOTIDE SEQUENCE [LARGE SCALE GENOMIC DNA]</scope>
    <source>
        <strain evidence="13">DSM 1231</strain>
    </source>
</reference>
<evidence type="ECO:0000256" key="5">
    <source>
        <dbReference type="ARBA" id="ARBA00022692"/>
    </source>
</evidence>
<feature type="transmembrane region" description="Helical" evidence="9">
    <location>
        <begin position="146"/>
        <end position="168"/>
    </location>
</feature>
<dbReference type="GO" id="GO:0005886">
    <property type="term" value="C:plasma membrane"/>
    <property type="evidence" value="ECO:0007669"/>
    <property type="project" value="UniProtKB-SubCell"/>
</dbReference>
<feature type="transmembrane region" description="Helical" evidence="9">
    <location>
        <begin position="6"/>
        <end position="25"/>
    </location>
</feature>
<dbReference type="Pfam" id="PF01545">
    <property type="entry name" value="Cation_efflux"/>
    <property type="match status" value="1"/>
</dbReference>
<evidence type="ECO:0000256" key="3">
    <source>
        <dbReference type="ARBA" id="ARBA00022448"/>
    </source>
</evidence>
<evidence type="ECO:0000256" key="7">
    <source>
        <dbReference type="ARBA" id="ARBA00023136"/>
    </source>
</evidence>
<dbReference type="InterPro" id="IPR027470">
    <property type="entry name" value="Cation_efflux_CTD"/>
</dbReference>
<organism evidence="12 13">
    <name type="scientific">Zavarzinia compransoris</name>
    <dbReference type="NCBI Taxonomy" id="1264899"/>
    <lineage>
        <taxon>Bacteria</taxon>
        <taxon>Pseudomonadati</taxon>
        <taxon>Pseudomonadota</taxon>
        <taxon>Alphaproteobacteria</taxon>
        <taxon>Rhodospirillales</taxon>
        <taxon>Zavarziniaceae</taxon>
        <taxon>Zavarzinia</taxon>
    </lineage>
</organism>
<keyword evidence="13" id="KW-1185">Reference proteome</keyword>
<dbReference type="GO" id="GO:0015086">
    <property type="term" value="F:cadmium ion transmembrane transporter activity"/>
    <property type="evidence" value="ECO:0007669"/>
    <property type="project" value="TreeGrafter"/>
</dbReference>
<feature type="domain" description="Cation efflux protein cytoplasmic" evidence="11">
    <location>
        <begin position="203"/>
        <end position="279"/>
    </location>
</feature>
<evidence type="ECO:0000313" key="13">
    <source>
        <dbReference type="Proteomes" id="UP000246077"/>
    </source>
</evidence>
<evidence type="ECO:0000256" key="2">
    <source>
        <dbReference type="ARBA" id="ARBA00008114"/>
    </source>
</evidence>
<dbReference type="FunFam" id="3.30.70.1350:FF:000002">
    <property type="entry name" value="Ferrous-iron efflux pump FieF"/>
    <property type="match status" value="1"/>
</dbReference>
<protein>
    <recommendedName>
        <fullName evidence="8">Protein p34</fullName>
    </recommendedName>
</protein>
<comment type="caution">
    <text evidence="12">The sequence shown here is derived from an EMBL/GenBank/DDBJ whole genome shotgun (WGS) entry which is preliminary data.</text>
</comment>
<evidence type="ECO:0000256" key="6">
    <source>
        <dbReference type="ARBA" id="ARBA00022989"/>
    </source>
</evidence>
<keyword evidence="7 9" id="KW-0472">Membrane</keyword>
<dbReference type="OrthoDB" id="9806522at2"/>
<dbReference type="EMBL" id="QGLF01000005">
    <property type="protein sequence ID" value="PWR19202.1"/>
    <property type="molecule type" value="Genomic_DNA"/>
</dbReference>
<dbReference type="Proteomes" id="UP000246077">
    <property type="component" value="Unassembled WGS sequence"/>
</dbReference>
<feature type="transmembrane region" description="Helical" evidence="9">
    <location>
        <begin position="174"/>
        <end position="191"/>
    </location>
</feature>
<dbReference type="Gene3D" id="1.20.1510.10">
    <property type="entry name" value="Cation efflux protein transmembrane domain"/>
    <property type="match status" value="1"/>
</dbReference>
<keyword evidence="4" id="KW-1003">Cell membrane</keyword>
<dbReference type="SUPFAM" id="SSF160240">
    <property type="entry name" value="Cation efflux protein cytoplasmic domain-like"/>
    <property type="match status" value="1"/>
</dbReference>
<keyword evidence="5 9" id="KW-0812">Transmembrane</keyword>
<name>A0A317DXK6_9PROT</name>
<dbReference type="AlphaFoldDB" id="A0A317DXK6"/>
<feature type="transmembrane region" description="Helical" evidence="9">
    <location>
        <begin position="106"/>
        <end position="126"/>
    </location>
</feature>
<evidence type="ECO:0000256" key="9">
    <source>
        <dbReference type="SAM" id="Phobius"/>
    </source>
</evidence>
<dbReference type="InterPro" id="IPR036837">
    <property type="entry name" value="Cation_efflux_CTD_sf"/>
</dbReference>
<dbReference type="GO" id="GO:0015093">
    <property type="term" value="F:ferrous iron transmembrane transporter activity"/>
    <property type="evidence" value="ECO:0007669"/>
    <property type="project" value="TreeGrafter"/>
</dbReference>
<evidence type="ECO:0000256" key="1">
    <source>
        <dbReference type="ARBA" id="ARBA00004651"/>
    </source>
</evidence>
<proteinExistence type="inferred from homology"/>
<gene>
    <name evidence="12" type="primary">fieF</name>
    <name evidence="12" type="synonym">yiiP</name>
    <name evidence="12" type="ORF">DKG75_17225</name>
</gene>
<evidence type="ECO:0000313" key="12">
    <source>
        <dbReference type="EMBL" id="PWR19202.1"/>
    </source>
</evidence>
<comment type="subcellular location">
    <subcellularLocation>
        <location evidence="1">Cell membrane</location>
        <topology evidence="1">Multi-pass membrane protein</topology>
    </subcellularLocation>
</comment>
<dbReference type="InterPro" id="IPR027469">
    <property type="entry name" value="Cation_efflux_TMD_sf"/>
</dbReference>
<dbReference type="NCBIfam" id="TIGR01297">
    <property type="entry name" value="CDF"/>
    <property type="match status" value="1"/>
</dbReference>
<sequence>MRRATIASVSVAATLVVVKLVAYVLSGSVAMLSSLVDSALDGAASLATLYAVHQATVPADAEHRFGHGKAEALAGLLQAAIVTGSGVFLLFEAVQRIVSPRAVDNGLIAIGVMVASIALTLALVVYQQRVLVKTGSVAVAGDRLHYLSDLLSNAGVIVALVLAGQFGLVLADGIIAFIIAGILLYGAYGIARGALDMLMDRELPDEERERIAAIVRAEARILALHDLRTRRSGLSTFIQLHVVLDGDLPLREAHAIVETVERALVEAFPGAEVIIHEDPDGVEDADGHALDPAP</sequence>
<feature type="transmembrane region" description="Helical" evidence="9">
    <location>
        <begin position="72"/>
        <end position="94"/>
    </location>
</feature>
<dbReference type="GO" id="GO:0015341">
    <property type="term" value="F:zinc efflux antiporter activity"/>
    <property type="evidence" value="ECO:0007669"/>
    <property type="project" value="TreeGrafter"/>
</dbReference>
<dbReference type="Gene3D" id="3.30.70.1350">
    <property type="entry name" value="Cation efflux protein, cytoplasmic domain"/>
    <property type="match status" value="1"/>
</dbReference>
<evidence type="ECO:0000256" key="8">
    <source>
        <dbReference type="ARBA" id="ARBA00068882"/>
    </source>
</evidence>
<dbReference type="InterPro" id="IPR050291">
    <property type="entry name" value="CDF_Transporter"/>
</dbReference>
<dbReference type="SUPFAM" id="SSF161111">
    <property type="entry name" value="Cation efflux protein transmembrane domain-like"/>
    <property type="match status" value="1"/>
</dbReference>
<dbReference type="Pfam" id="PF16916">
    <property type="entry name" value="ZT_dimer"/>
    <property type="match status" value="1"/>
</dbReference>
<comment type="similarity">
    <text evidence="2">Belongs to the cation diffusion facilitator (CDF) transporter (TC 2.A.4) family.</text>
</comment>